<comment type="caution">
    <text evidence="1">The sequence shown here is derived from an EMBL/GenBank/DDBJ whole genome shotgun (WGS) entry which is preliminary data.</text>
</comment>
<keyword evidence="2" id="KW-1185">Reference proteome</keyword>
<gene>
    <name evidence="1" type="ORF">ACFSQ3_10085</name>
</gene>
<dbReference type="RefSeq" id="WP_380869429.1">
    <property type="nucleotide sequence ID" value="NZ_JBHUMA010000006.1"/>
</dbReference>
<dbReference type="Proteomes" id="UP001597393">
    <property type="component" value="Unassembled WGS sequence"/>
</dbReference>
<accession>A0ABW5NMU7</accession>
<protein>
    <submittedName>
        <fullName evidence="1">Uncharacterized protein</fullName>
    </submittedName>
</protein>
<dbReference type="EMBL" id="JBHUMA010000006">
    <property type="protein sequence ID" value="MFD2599303.1"/>
    <property type="molecule type" value="Genomic_DNA"/>
</dbReference>
<evidence type="ECO:0000313" key="2">
    <source>
        <dbReference type="Proteomes" id="UP001597393"/>
    </source>
</evidence>
<reference evidence="2" key="1">
    <citation type="journal article" date="2019" name="Int. J. Syst. Evol. Microbiol.">
        <title>The Global Catalogue of Microorganisms (GCM) 10K type strain sequencing project: providing services to taxonomists for standard genome sequencing and annotation.</title>
        <authorList>
            <consortium name="The Broad Institute Genomics Platform"/>
            <consortium name="The Broad Institute Genome Sequencing Center for Infectious Disease"/>
            <person name="Wu L."/>
            <person name="Ma J."/>
        </authorList>
    </citation>
    <scope>NUCLEOTIDE SEQUENCE [LARGE SCALE GENOMIC DNA]</scope>
    <source>
        <strain evidence="2">KCTC 42248</strain>
    </source>
</reference>
<organism evidence="1 2">
    <name type="scientific">Sphingobacterium corticis</name>
    <dbReference type="NCBI Taxonomy" id="1812823"/>
    <lineage>
        <taxon>Bacteria</taxon>
        <taxon>Pseudomonadati</taxon>
        <taxon>Bacteroidota</taxon>
        <taxon>Sphingobacteriia</taxon>
        <taxon>Sphingobacteriales</taxon>
        <taxon>Sphingobacteriaceae</taxon>
        <taxon>Sphingobacterium</taxon>
    </lineage>
</organism>
<name>A0ABW5NMU7_9SPHI</name>
<proteinExistence type="predicted"/>
<evidence type="ECO:0000313" key="1">
    <source>
        <dbReference type="EMBL" id="MFD2599303.1"/>
    </source>
</evidence>
<sequence length="44" mass="5032">MKHISFGLRSFYTHIRVAPPYEAFLKGDDLPLTAAVEELLKEVK</sequence>